<dbReference type="PROSITE" id="PS00497">
    <property type="entry name" value="TYROSINASE_1"/>
    <property type="match status" value="1"/>
</dbReference>
<name>A0A8B8ER43_CRAVI</name>
<evidence type="ECO:0000313" key="6">
    <source>
        <dbReference type="Proteomes" id="UP000694844"/>
    </source>
</evidence>
<dbReference type="RefSeq" id="XP_022342414.1">
    <property type="nucleotide sequence ID" value="XM_022486706.1"/>
</dbReference>
<evidence type="ECO:0000259" key="5">
    <source>
        <dbReference type="PROSITE" id="PS00498"/>
    </source>
</evidence>
<feature type="domain" description="Tyrosinase copper-binding" evidence="4">
    <location>
        <begin position="149"/>
        <end position="166"/>
    </location>
</feature>
<evidence type="ECO:0000256" key="1">
    <source>
        <dbReference type="ARBA" id="ARBA00022723"/>
    </source>
</evidence>
<dbReference type="GO" id="GO:0046872">
    <property type="term" value="F:metal ion binding"/>
    <property type="evidence" value="ECO:0007669"/>
    <property type="project" value="UniProtKB-KW"/>
</dbReference>
<dbReference type="InterPro" id="IPR050316">
    <property type="entry name" value="Tyrosinase/Hemocyanin"/>
</dbReference>
<dbReference type="Proteomes" id="UP000694844">
    <property type="component" value="Chromosome 5"/>
</dbReference>
<keyword evidence="3" id="KW-0732">Signal</keyword>
<dbReference type="PANTHER" id="PTHR11474:SF126">
    <property type="entry name" value="TYROSINASE-LIKE PROTEIN TYR-1-RELATED"/>
    <property type="match status" value="1"/>
</dbReference>
<evidence type="ECO:0000313" key="7">
    <source>
        <dbReference type="RefSeq" id="XP_022342414.1"/>
    </source>
</evidence>
<organism evidence="6 7">
    <name type="scientific">Crassostrea virginica</name>
    <name type="common">Eastern oyster</name>
    <dbReference type="NCBI Taxonomy" id="6565"/>
    <lineage>
        <taxon>Eukaryota</taxon>
        <taxon>Metazoa</taxon>
        <taxon>Spiralia</taxon>
        <taxon>Lophotrochozoa</taxon>
        <taxon>Mollusca</taxon>
        <taxon>Bivalvia</taxon>
        <taxon>Autobranchia</taxon>
        <taxon>Pteriomorphia</taxon>
        <taxon>Ostreida</taxon>
        <taxon>Ostreoidea</taxon>
        <taxon>Ostreidae</taxon>
        <taxon>Crassostrea</taxon>
    </lineage>
</organism>
<dbReference type="InterPro" id="IPR002227">
    <property type="entry name" value="Tyrosinase_Cu-bd"/>
</dbReference>
<dbReference type="OrthoDB" id="6132182at2759"/>
<reference evidence="7" key="1">
    <citation type="submission" date="2025-08" db="UniProtKB">
        <authorList>
            <consortium name="RefSeq"/>
        </authorList>
    </citation>
    <scope>IDENTIFICATION</scope>
    <source>
        <tissue evidence="7">Whole sample</tissue>
    </source>
</reference>
<evidence type="ECO:0000259" key="4">
    <source>
        <dbReference type="PROSITE" id="PS00497"/>
    </source>
</evidence>
<feature type="chain" id="PRO_5034811260" evidence="3">
    <location>
        <begin position="19"/>
        <end position="716"/>
    </location>
</feature>
<keyword evidence="1" id="KW-0479">Metal-binding</keyword>
<dbReference type="PRINTS" id="PR00092">
    <property type="entry name" value="TYROSINASE"/>
</dbReference>
<accession>A0A8B8ER43</accession>
<protein>
    <submittedName>
        <fullName evidence="7">Uncharacterized protein LOC111136100</fullName>
    </submittedName>
</protein>
<gene>
    <name evidence="7" type="primary">LOC111136100</name>
</gene>
<dbReference type="KEGG" id="cvn:111136100"/>
<dbReference type="GeneID" id="111136100"/>
<dbReference type="AlphaFoldDB" id="A0A8B8ER43"/>
<keyword evidence="6" id="KW-1185">Reference proteome</keyword>
<dbReference type="PROSITE" id="PS00498">
    <property type="entry name" value="TYROSINASE_2"/>
    <property type="match status" value="1"/>
</dbReference>
<evidence type="ECO:0000256" key="2">
    <source>
        <dbReference type="ARBA" id="ARBA00023008"/>
    </source>
</evidence>
<dbReference type="GO" id="GO:0016491">
    <property type="term" value="F:oxidoreductase activity"/>
    <property type="evidence" value="ECO:0007669"/>
    <property type="project" value="InterPro"/>
</dbReference>
<evidence type="ECO:0000256" key="3">
    <source>
        <dbReference type="SAM" id="SignalP"/>
    </source>
</evidence>
<dbReference type="Gene3D" id="1.10.1280.10">
    <property type="entry name" value="Di-copper center containing domain from catechol oxidase"/>
    <property type="match status" value="1"/>
</dbReference>
<dbReference type="InterPro" id="IPR008922">
    <property type="entry name" value="Di-copper_centre_dom_sf"/>
</dbReference>
<feature type="domain" description="Tyrosinase copper-binding" evidence="5">
    <location>
        <begin position="294"/>
        <end position="305"/>
    </location>
</feature>
<dbReference type="PANTHER" id="PTHR11474">
    <property type="entry name" value="TYROSINASE FAMILY MEMBER"/>
    <property type="match status" value="1"/>
</dbReference>
<sequence length="716" mass="80459">MLWISLYAIFLVVMETRAAVWECKLPGLFKECYDFYSRMAGVHNTPAYAIQSRCINSYLWKTAFVRYHVRLSTSDINYIKSLQREMESKRRYNRYKRQAGTPVAVRREFRTLSDAEREAFFNAVNALKNDGSYDALANMHTGIALQSGHEGPGFLGWHREYLAAFETALRRVDPSVSLPYWDSSKDFVMADPTQTSFFSSALMGNGDGIVVNGPFANWPARPDGQRLNRDIGVIGSLFTPEGLNMFLNDPTVNLTRQIVVGTGEALANTLEGQHNNVHNWVGGDMSRLNTAAHDPVFFMYHAHVDYVWERFREKQNALGSANPETDYPIINTPLHHPDRALDGFENVTNIEAFSNRYTRELYTYSNSPECADGCGGSRFLRCDETINRCVSLTATEIGGTADTNQNPAVNMGDFQFFNTFTDPRARFARSVDHVRRKRDNTHIQTLLAYTPNFSKTIVTHTNPLLGHSFGKPVTHINKMGYSMKVNPIRGTTPVMERGRQNLFSLNGVADVSRWAYIPVKVVHERDLSGTGFNSPLILRDQFVPGVDIYNPMVYTALRPLFQLNGAKLAKFPTCKTVNSGVKKVYIRSDGLTYDGYFVEHAVVDERQPISETTVYVAVKHPKLGSGKAMLTAYDSAGSVCEPKCLIPGSFPPAYRSCSGIINISNLPPKMYSDDYGQAVRSQWNFAPGNCPSQQSSPIFLVFYCSPSVQWPWKKCL</sequence>
<dbReference type="Pfam" id="PF00264">
    <property type="entry name" value="Tyrosinase"/>
    <property type="match status" value="1"/>
</dbReference>
<dbReference type="SUPFAM" id="SSF48056">
    <property type="entry name" value="Di-copper centre-containing domain"/>
    <property type="match status" value="1"/>
</dbReference>
<proteinExistence type="predicted"/>
<feature type="signal peptide" evidence="3">
    <location>
        <begin position="1"/>
        <end position="18"/>
    </location>
</feature>
<keyword evidence="2" id="KW-0186">Copper</keyword>